<evidence type="ECO:0000313" key="1">
    <source>
        <dbReference type="EMBL" id="CAJ1840727.1"/>
    </source>
</evidence>
<dbReference type="AlphaFoldDB" id="A0AA86RND0"/>
<sequence length="74" mass="8309">MAHHTKNNKQAQYTKKHVQDKFGIGMELLSQHCVADTLILSWGKWGMWCVGNIVNNGEKQMVDKDVPEIVALGS</sequence>
<accession>A0AA86RND0</accession>
<protein>
    <submittedName>
        <fullName evidence="1">Uncharacterized protein</fullName>
    </submittedName>
</protein>
<dbReference type="Proteomes" id="UP001189624">
    <property type="component" value="Chromosome 1"/>
</dbReference>
<keyword evidence="2" id="KW-1185">Reference proteome</keyword>
<dbReference type="Gramene" id="rna-AYBTSS11_LOCUS1648">
    <property type="protein sequence ID" value="CAJ1840727.1"/>
    <property type="gene ID" value="gene-AYBTSS11_LOCUS1648"/>
</dbReference>
<reference evidence="1" key="1">
    <citation type="submission" date="2023-10" db="EMBL/GenBank/DDBJ databases">
        <authorList>
            <person name="Domelevo Entfellner J.-B."/>
        </authorList>
    </citation>
    <scope>NUCLEOTIDE SEQUENCE</scope>
</reference>
<dbReference type="EMBL" id="OY731398">
    <property type="protein sequence ID" value="CAJ1840727.1"/>
    <property type="molecule type" value="Genomic_DNA"/>
</dbReference>
<gene>
    <name evidence="1" type="ORF">AYBTSS11_LOCUS1648</name>
</gene>
<evidence type="ECO:0000313" key="2">
    <source>
        <dbReference type="Proteomes" id="UP001189624"/>
    </source>
</evidence>
<organism evidence="1 2">
    <name type="scientific">Sphenostylis stenocarpa</name>
    <dbReference type="NCBI Taxonomy" id="92480"/>
    <lineage>
        <taxon>Eukaryota</taxon>
        <taxon>Viridiplantae</taxon>
        <taxon>Streptophyta</taxon>
        <taxon>Embryophyta</taxon>
        <taxon>Tracheophyta</taxon>
        <taxon>Spermatophyta</taxon>
        <taxon>Magnoliopsida</taxon>
        <taxon>eudicotyledons</taxon>
        <taxon>Gunneridae</taxon>
        <taxon>Pentapetalae</taxon>
        <taxon>rosids</taxon>
        <taxon>fabids</taxon>
        <taxon>Fabales</taxon>
        <taxon>Fabaceae</taxon>
        <taxon>Papilionoideae</taxon>
        <taxon>50 kb inversion clade</taxon>
        <taxon>NPAAA clade</taxon>
        <taxon>indigoferoid/millettioid clade</taxon>
        <taxon>Phaseoleae</taxon>
        <taxon>Sphenostylis</taxon>
    </lineage>
</organism>
<proteinExistence type="predicted"/>
<name>A0AA86RND0_9FABA</name>